<dbReference type="CDD" id="cd14499">
    <property type="entry name" value="CDC14_C"/>
    <property type="match status" value="1"/>
</dbReference>
<name>A0ABR4N801_9FUNG</name>
<accession>A0ABR4N801</accession>
<protein>
    <recommendedName>
        <fullName evidence="2">protein-tyrosine-phosphatase</fullName>
        <ecNumber evidence="2">3.1.3.48</ecNumber>
    </recommendedName>
</protein>
<feature type="region of interest" description="Disordered" evidence="5">
    <location>
        <begin position="679"/>
        <end position="708"/>
    </location>
</feature>
<dbReference type="SUPFAM" id="SSF52799">
    <property type="entry name" value="(Phosphotyrosine protein) phosphatases II"/>
    <property type="match status" value="2"/>
</dbReference>
<dbReference type="InterPro" id="IPR029260">
    <property type="entry name" value="DSPn"/>
</dbReference>
<evidence type="ECO:0000256" key="3">
    <source>
        <dbReference type="ARBA" id="ARBA00022801"/>
    </source>
</evidence>
<dbReference type="GO" id="GO:0051301">
    <property type="term" value="P:cell division"/>
    <property type="evidence" value="ECO:0007669"/>
    <property type="project" value="UniProtKB-KW"/>
</dbReference>
<sequence length="708" mass="78633">MPFSTLGGLLNHATSATGNDILASAREFVKDKLYFTSLNFAPPQYAQIHFFSIDTQLVYINFYSDFGPSNLSHVMRFCEMLQEKFRNPATANKKICLYSSMDMDKRANAAFLICAYMVIVQKRTPEEAYQPLMGLTPPFVPYRDAGYGAATYHITVLDCIRGLHKALTIGLLDLENFDLEEYEFYEKVENGDFNWITSKFLALASPKDDPPTFQVQQPMQTYQQQQPSSQQQQSQGGAISGGVSVSNFFYGNGGFYLAGQQGQQGQQTRAGQPQPQQQQQPGAKRKLFSAYSMDNLVRYMQDKGIKTIIRLNNKTYDKRKILEGGIEHIELYFPDGTTPPDGILKRFLEICESREGPIAVHCKAGLGRTGTLIASYLMKHYKLTACETISFMRVVRPGSVVGPQQNYLQAMQTKLWKMHPASRLPPAVSCWKPSTYPHALNRFGAPVFANPQAGSAAAQYQQQQQQQQKHQQSQQQSTQGMRIDRFGVGASQDTIMADANDAYSMVDETRREVMMIRGGYANVDAYEAELEREREQNNIALDELLIPVQPRKAQPGAAASNTRASGPSDAWRRSSTSSAPPTSQAQSQQTNPVYSQARYVAAPTPQHAQLQQHNQQGLQQQQHPRYNLRSHSSTGYAPAGNPQPRAVPRTIQAGHDLQGDGQSRYYSQDEQAMQVHQQVVGGPGSDGIDGFVLMGGRIASPSSGGGRK</sequence>
<evidence type="ECO:0000313" key="8">
    <source>
        <dbReference type="EMBL" id="KAL2915651.1"/>
    </source>
</evidence>
<feature type="compositionally biased region" description="Low complexity" evidence="5">
    <location>
        <begin position="260"/>
        <end position="282"/>
    </location>
</feature>
<gene>
    <name evidence="8" type="primary">CDC14</name>
    <name evidence="8" type="ORF">HK105_204836</name>
</gene>
<dbReference type="SMART" id="SM00195">
    <property type="entry name" value="DSPc"/>
    <property type="match status" value="1"/>
</dbReference>
<feature type="compositionally biased region" description="Low complexity" evidence="5">
    <location>
        <begin position="454"/>
        <end position="479"/>
    </location>
</feature>
<feature type="compositionally biased region" description="Low complexity" evidence="5">
    <location>
        <begin position="214"/>
        <end position="238"/>
    </location>
</feature>
<dbReference type="InterPro" id="IPR000387">
    <property type="entry name" value="Tyr_Pase_dom"/>
</dbReference>
<keyword evidence="4" id="KW-0904">Protein phosphatase</keyword>
<reference evidence="8 9" key="1">
    <citation type="submission" date="2023-09" db="EMBL/GenBank/DDBJ databases">
        <title>Pangenome analysis of Batrachochytrium dendrobatidis and related Chytrids.</title>
        <authorList>
            <person name="Yacoub M.N."/>
            <person name="Stajich J.E."/>
            <person name="James T.Y."/>
        </authorList>
    </citation>
    <scope>NUCLEOTIDE SEQUENCE [LARGE SCALE GENOMIC DNA]</scope>
    <source>
        <strain evidence="8 9">JEL0888</strain>
    </source>
</reference>
<feature type="domain" description="Tyrosine specific protein phosphatases" evidence="7">
    <location>
        <begin position="345"/>
        <end position="407"/>
    </location>
</feature>
<dbReference type="PANTHER" id="PTHR23339">
    <property type="entry name" value="TYROSINE SPECIFIC PROTEIN PHOSPHATASE AND DUAL SPECIFICITY PROTEIN PHOSPHATASE"/>
    <property type="match status" value="1"/>
</dbReference>
<keyword evidence="8" id="KW-0132">Cell division</keyword>
<dbReference type="InterPro" id="IPR020422">
    <property type="entry name" value="TYR_PHOSPHATASE_DUAL_dom"/>
</dbReference>
<dbReference type="PROSITE" id="PS50056">
    <property type="entry name" value="TYR_PHOSPHATASE_2"/>
    <property type="match status" value="1"/>
</dbReference>
<feature type="compositionally biased region" description="Low complexity" evidence="5">
    <location>
        <begin position="574"/>
        <end position="590"/>
    </location>
</feature>
<keyword evidence="3" id="KW-0378">Hydrolase</keyword>
<evidence type="ECO:0000256" key="5">
    <source>
        <dbReference type="SAM" id="MobiDB-lite"/>
    </source>
</evidence>
<feature type="region of interest" description="Disordered" evidence="5">
    <location>
        <begin position="207"/>
        <end position="238"/>
    </location>
</feature>
<feature type="region of interest" description="Disordered" evidence="5">
    <location>
        <begin position="551"/>
        <end position="647"/>
    </location>
</feature>
<dbReference type="InterPro" id="IPR003595">
    <property type="entry name" value="Tyr_Pase_cat"/>
</dbReference>
<dbReference type="PROSITE" id="PS00383">
    <property type="entry name" value="TYR_PHOSPHATASE_1"/>
    <property type="match status" value="1"/>
</dbReference>
<feature type="region of interest" description="Disordered" evidence="5">
    <location>
        <begin position="260"/>
        <end position="285"/>
    </location>
</feature>
<feature type="compositionally biased region" description="Low complexity" evidence="5">
    <location>
        <begin position="606"/>
        <end position="623"/>
    </location>
</feature>
<dbReference type="PROSITE" id="PS50054">
    <property type="entry name" value="TYR_PHOSPHATASE_DUAL"/>
    <property type="match status" value="1"/>
</dbReference>
<dbReference type="InterPro" id="IPR016130">
    <property type="entry name" value="Tyr_Pase_AS"/>
</dbReference>
<feature type="domain" description="Tyrosine-protein phosphatase" evidence="6">
    <location>
        <begin position="274"/>
        <end position="420"/>
    </location>
</feature>
<evidence type="ECO:0000256" key="1">
    <source>
        <dbReference type="ARBA" id="ARBA00007315"/>
    </source>
</evidence>
<organism evidence="8 9">
    <name type="scientific">Polyrhizophydium stewartii</name>
    <dbReference type="NCBI Taxonomy" id="2732419"/>
    <lineage>
        <taxon>Eukaryota</taxon>
        <taxon>Fungi</taxon>
        <taxon>Fungi incertae sedis</taxon>
        <taxon>Chytridiomycota</taxon>
        <taxon>Chytridiomycota incertae sedis</taxon>
        <taxon>Chytridiomycetes</taxon>
        <taxon>Rhizophydiales</taxon>
        <taxon>Rhizophydiales incertae sedis</taxon>
        <taxon>Polyrhizophydium</taxon>
    </lineage>
</organism>
<dbReference type="Proteomes" id="UP001527925">
    <property type="component" value="Unassembled WGS sequence"/>
</dbReference>
<dbReference type="InterPro" id="IPR050561">
    <property type="entry name" value="PTP"/>
</dbReference>
<proteinExistence type="inferred from homology"/>
<keyword evidence="8" id="KW-0131">Cell cycle</keyword>
<dbReference type="Gene3D" id="3.90.190.10">
    <property type="entry name" value="Protein tyrosine phosphatase superfamily"/>
    <property type="match status" value="2"/>
</dbReference>
<dbReference type="CDD" id="cd17657">
    <property type="entry name" value="CDC14_N"/>
    <property type="match status" value="1"/>
</dbReference>
<keyword evidence="9" id="KW-1185">Reference proteome</keyword>
<dbReference type="InterPro" id="IPR044506">
    <property type="entry name" value="CDC14_C"/>
</dbReference>
<evidence type="ECO:0000259" key="6">
    <source>
        <dbReference type="PROSITE" id="PS50054"/>
    </source>
</evidence>
<dbReference type="EC" id="3.1.3.48" evidence="2"/>
<evidence type="ECO:0000313" key="9">
    <source>
        <dbReference type="Proteomes" id="UP001527925"/>
    </source>
</evidence>
<comment type="similarity">
    <text evidence="1">Belongs to the protein-tyrosine phosphatase family. Non-receptor class CDC14 subfamily.</text>
</comment>
<dbReference type="Pfam" id="PF22785">
    <property type="entry name" value="Tc-R-P"/>
    <property type="match status" value="1"/>
</dbReference>
<dbReference type="InterPro" id="IPR029021">
    <property type="entry name" value="Prot-tyrosine_phosphatase-like"/>
</dbReference>
<comment type="caution">
    <text evidence="8">The sequence shown here is derived from an EMBL/GenBank/DDBJ whole genome shotgun (WGS) entry which is preliminary data.</text>
</comment>
<dbReference type="EMBL" id="JADGIZ020000022">
    <property type="protein sequence ID" value="KAL2915651.1"/>
    <property type="molecule type" value="Genomic_DNA"/>
</dbReference>
<dbReference type="SMART" id="SM00404">
    <property type="entry name" value="PTPc_motif"/>
    <property type="match status" value="1"/>
</dbReference>
<feature type="region of interest" description="Disordered" evidence="5">
    <location>
        <begin position="454"/>
        <end position="480"/>
    </location>
</feature>
<evidence type="ECO:0000256" key="4">
    <source>
        <dbReference type="ARBA" id="ARBA00022912"/>
    </source>
</evidence>
<dbReference type="Pfam" id="PF14671">
    <property type="entry name" value="DSPn"/>
    <property type="match status" value="1"/>
</dbReference>
<evidence type="ECO:0000256" key="2">
    <source>
        <dbReference type="ARBA" id="ARBA00013064"/>
    </source>
</evidence>
<evidence type="ECO:0000259" key="7">
    <source>
        <dbReference type="PROSITE" id="PS50056"/>
    </source>
</evidence>